<protein>
    <recommendedName>
        <fullName evidence="2">SUN domain-containing protein</fullName>
    </recommendedName>
</protein>
<dbReference type="Gene3D" id="2.60.120.260">
    <property type="entry name" value="Galactose-binding domain-like"/>
    <property type="match status" value="1"/>
</dbReference>
<dbReference type="SUPFAM" id="SSF49785">
    <property type="entry name" value="Galactose-binding domain-like"/>
    <property type="match status" value="1"/>
</dbReference>
<gene>
    <name evidence="1" type="ORF">CTEN0397_LOCUS9181</name>
</gene>
<organism evidence="1">
    <name type="scientific">Cyclophora tenuis</name>
    <name type="common">Marine diatom</name>
    <dbReference type="NCBI Taxonomy" id="216820"/>
    <lineage>
        <taxon>Eukaryota</taxon>
        <taxon>Sar</taxon>
        <taxon>Stramenopiles</taxon>
        <taxon>Ochrophyta</taxon>
        <taxon>Bacillariophyta</taxon>
        <taxon>Fragilariophyceae</taxon>
        <taxon>Fragilariophycidae</taxon>
        <taxon>Cyclophorales</taxon>
        <taxon>Cyclophoraceae</taxon>
        <taxon>Cyclophora</taxon>
    </lineage>
</organism>
<sequence>MSATLLSDLSTGTTVKASSVLQKNGKLYGPKNALQLDNESSCWNSDAGETQHYTLDFHRVVTVQELKLQFQAGFSAETCRVLAHVDKSNNSSSISSSSSSSSTNGEWMELGELETPDSLELQSFVLEDTAETSKIRLVFEGCTDFYGRVTLYQIQVWGLDDDGRIEERRPRNNAEKA</sequence>
<evidence type="ECO:0008006" key="2">
    <source>
        <dbReference type="Google" id="ProtNLM"/>
    </source>
</evidence>
<dbReference type="InterPro" id="IPR008979">
    <property type="entry name" value="Galactose-bd-like_sf"/>
</dbReference>
<dbReference type="AlphaFoldDB" id="A0A7S1D4W3"/>
<name>A0A7S1D4W3_CYCTE</name>
<accession>A0A7S1D4W3</accession>
<reference evidence="1" key="1">
    <citation type="submission" date="2021-01" db="EMBL/GenBank/DDBJ databases">
        <authorList>
            <person name="Corre E."/>
            <person name="Pelletier E."/>
            <person name="Niang G."/>
            <person name="Scheremetjew M."/>
            <person name="Finn R."/>
            <person name="Kale V."/>
            <person name="Holt S."/>
            <person name="Cochrane G."/>
            <person name="Meng A."/>
            <person name="Brown T."/>
            <person name="Cohen L."/>
        </authorList>
    </citation>
    <scope>NUCLEOTIDE SEQUENCE</scope>
    <source>
        <strain evidence="1">ECT3854</strain>
    </source>
</reference>
<dbReference type="EMBL" id="HBFW01014414">
    <property type="protein sequence ID" value="CAD8938118.1"/>
    <property type="molecule type" value="Transcribed_RNA"/>
</dbReference>
<proteinExistence type="predicted"/>
<evidence type="ECO:0000313" key="1">
    <source>
        <dbReference type="EMBL" id="CAD8938118.1"/>
    </source>
</evidence>